<feature type="compositionally biased region" description="Basic and acidic residues" evidence="1">
    <location>
        <begin position="319"/>
        <end position="345"/>
    </location>
</feature>
<feature type="transmembrane region" description="Helical" evidence="2">
    <location>
        <begin position="99"/>
        <end position="124"/>
    </location>
</feature>
<protein>
    <submittedName>
        <fullName evidence="3">Uncharacterized protein</fullName>
    </submittedName>
</protein>
<proteinExistence type="predicted"/>
<keyword evidence="2" id="KW-1133">Transmembrane helix</keyword>
<evidence type="ECO:0000313" key="4">
    <source>
        <dbReference type="Proteomes" id="UP001596972"/>
    </source>
</evidence>
<dbReference type="Proteomes" id="UP001596972">
    <property type="component" value="Unassembled WGS sequence"/>
</dbReference>
<name>A0ABW3EQY1_9ACTN</name>
<keyword evidence="4" id="KW-1185">Reference proteome</keyword>
<feature type="compositionally biased region" description="Low complexity" evidence="1">
    <location>
        <begin position="177"/>
        <end position="216"/>
    </location>
</feature>
<feature type="compositionally biased region" description="Pro residues" evidence="1">
    <location>
        <begin position="275"/>
        <end position="287"/>
    </location>
</feature>
<evidence type="ECO:0000313" key="3">
    <source>
        <dbReference type="EMBL" id="MFD0902779.1"/>
    </source>
</evidence>
<sequence>MTMRRMVMTAGGAVLPVALIALVFGNQWAVDAVRGEARDGGLWQLVHWLQTPQWHLYPESFFNWGYVISVDIGLILFFALIAGLTAVGVRAVDPNRGMLGAAVTGWWACVVAGGVSGLVTGTLVKLSLDDGPSFDGIVWGSIAGGAAFGLVYGWLAGLGALAGFHLTRDRGTGGGRQAQQQFGQQPYQQQFGQQQPYQQQPYQQQFGQQQFGQGPHQPQPGAPMQPTPGQPVPGQPVPGQPYAPPQHPANVPYVPPQGGPQQPAWGAAPQQPGVPQQPPAPEQPAPDAPTLDPPTQADDEDETVPAGSEEAPAAGGGDLADKTMLDHDPEAGDREAGDDRPPPPA</sequence>
<dbReference type="EMBL" id="JBHTJA010000041">
    <property type="protein sequence ID" value="MFD0902779.1"/>
    <property type="molecule type" value="Genomic_DNA"/>
</dbReference>
<reference evidence="4" key="1">
    <citation type="journal article" date="2019" name="Int. J. Syst. Evol. Microbiol.">
        <title>The Global Catalogue of Microorganisms (GCM) 10K type strain sequencing project: providing services to taxonomists for standard genome sequencing and annotation.</title>
        <authorList>
            <consortium name="The Broad Institute Genomics Platform"/>
            <consortium name="The Broad Institute Genome Sequencing Center for Infectious Disease"/>
            <person name="Wu L."/>
            <person name="Ma J."/>
        </authorList>
    </citation>
    <scope>NUCLEOTIDE SEQUENCE [LARGE SCALE GENOMIC DNA]</scope>
    <source>
        <strain evidence="4">JCM 31202</strain>
    </source>
</reference>
<dbReference type="RefSeq" id="WP_378300894.1">
    <property type="nucleotide sequence ID" value="NZ_JBHTJA010000041.1"/>
</dbReference>
<accession>A0ABW3EQY1</accession>
<comment type="caution">
    <text evidence="3">The sequence shown here is derived from an EMBL/GenBank/DDBJ whole genome shotgun (WGS) entry which is preliminary data.</text>
</comment>
<feature type="region of interest" description="Disordered" evidence="1">
    <location>
        <begin position="171"/>
        <end position="345"/>
    </location>
</feature>
<feature type="transmembrane region" description="Helical" evidence="2">
    <location>
        <begin position="64"/>
        <end position="87"/>
    </location>
</feature>
<gene>
    <name evidence="3" type="ORF">ACFQ11_20425</name>
</gene>
<keyword evidence="2" id="KW-0472">Membrane</keyword>
<feature type="transmembrane region" description="Helical" evidence="2">
    <location>
        <begin position="136"/>
        <end position="161"/>
    </location>
</feature>
<evidence type="ECO:0000256" key="2">
    <source>
        <dbReference type="SAM" id="Phobius"/>
    </source>
</evidence>
<organism evidence="3 4">
    <name type="scientific">Actinomadura sediminis</name>
    <dbReference type="NCBI Taxonomy" id="1038904"/>
    <lineage>
        <taxon>Bacteria</taxon>
        <taxon>Bacillati</taxon>
        <taxon>Actinomycetota</taxon>
        <taxon>Actinomycetes</taxon>
        <taxon>Streptosporangiales</taxon>
        <taxon>Thermomonosporaceae</taxon>
        <taxon>Actinomadura</taxon>
    </lineage>
</organism>
<feature type="compositionally biased region" description="Pro residues" evidence="1">
    <location>
        <begin position="217"/>
        <end position="258"/>
    </location>
</feature>
<feature type="compositionally biased region" description="Low complexity" evidence="1">
    <location>
        <begin position="259"/>
        <end position="274"/>
    </location>
</feature>
<keyword evidence="2" id="KW-0812">Transmembrane</keyword>
<evidence type="ECO:0000256" key="1">
    <source>
        <dbReference type="SAM" id="MobiDB-lite"/>
    </source>
</evidence>